<keyword evidence="1" id="KW-1133">Transmembrane helix</keyword>
<evidence type="ECO:0000313" key="3">
    <source>
        <dbReference type="Proteomes" id="UP001597221"/>
    </source>
</evidence>
<dbReference type="Proteomes" id="UP001597221">
    <property type="component" value="Unassembled WGS sequence"/>
</dbReference>
<feature type="transmembrane region" description="Helical" evidence="1">
    <location>
        <begin position="27"/>
        <end position="45"/>
    </location>
</feature>
<gene>
    <name evidence="2" type="ORF">ACFSBH_01915</name>
</gene>
<dbReference type="EMBL" id="JBHUDE010000005">
    <property type="protein sequence ID" value="MFD1606429.1"/>
    <property type="molecule type" value="Genomic_DNA"/>
</dbReference>
<keyword evidence="1" id="KW-0812">Transmembrane</keyword>
<feature type="transmembrane region" description="Helical" evidence="1">
    <location>
        <begin position="52"/>
        <end position="70"/>
    </location>
</feature>
<proteinExistence type="predicted"/>
<name>A0ABW4HLS6_9BACI</name>
<accession>A0ABW4HLS6</accession>
<keyword evidence="3" id="KW-1185">Reference proteome</keyword>
<comment type="caution">
    <text evidence="2">The sequence shown here is derived from an EMBL/GenBank/DDBJ whole genome shotgun (WGS) entry which is preliminary data.</text>
</comment>
<dbReference type="RefSeq" id="WP_379595759.1">
    <property type="nucleotide sequence ID" value="NZ_JBHUDE010000005.1"/>
</dbReference>
<keyword evidence="1" id="KW-0472">Membrane</keyword>
<evidence type="ECO:0000256" key="1">
    <source>
        <dbReference type="SAM" id="Phobius"/>
    </source>
</evidence>
<protein>
    <submittedName>
        <fullName evidence="2">Uncharacterized protein</fullName>
    </submittedName>
</protein>
<sequence>MNEFTSILLIIAALVLQYFLSSRSNAYLGAIVPVLFVSWLTWMFATERIESTLAYVLFLLIGLLFLSQQWSYGRKSYRKRSQDELDKMKRHDIK</sequence>
<organism evidence="2 3">
    <name type="scientific">Oceanobacillus luteolus</name>
    <dbReference type="NCBI Taxonomy" id="1274358"/>
    <lineage>
        <taxon>Bacteria</taxon>
        <taxon>Bacillati</taxon>
        <taxon>Bacillota</taxon>
        <taxon>Bacilli</taxon>
        <taxon>Bacillales</taxon>
        <taxon>Bacillaceae</taxon>
        <taxon>Oceanobacillus</taxon>
    </lineage>
</organism>
<reference evidence="3" key="1">
    <citation type="journal article" date="2019" name="Int. J. Syst. Evol. Microbiol.">
        <title>The Global Catalogue of Microorganisms (GCM) 10K type strain sequencing project: providing services to taxonomists for standard genome sequencing and annotation.</title>
        <authorList>
            <consortium name="The Broad Institute Genomics Platform"/>
            <consortium name="The Broad Institute Genome Sequencing Center for Infectious Disease"/>
            <person name="Wu L."/>
            <person name="Ma J."/>
        </authorList>
    </citation>
    <scope>NUCLEOTIDE SEQUENCE [LARGE SCALE GENOMIC DNA]</scope>
    <source>
        <strain evidence="3">CGMCC 1.12376</strain>
    </source>
</reference>
<evidence type="ECO:0000313" key="2">
    <source>
        <dbReference type="EMBL" id="MFD1606429.1"/>
    </source>
</evidence>